<dbReference type="PANTHER" id="PTHR21595">
    <property type="entry name" value="PATRONIN"/>
    <property type="match status" value="1"/>
</dbReference>
<dbReference type="Proteomes" id="UP000265080">
    <property type="component" value="Chromosome 3"/>
</dbReference>
<accession>A0A3P8SM98</accession>
<protein>
    <submittedName>
        <fullName evidence="1">Uncharacterized protein</fullName>
    </submittedName>
</protein>
<dbReference type="InterPro" id="IPR031372">
    <property type="entry name" value="CAMSAP_CC1"/>
</dbReference>
<evidence type="ECO:0000313" key="1">
    <source>
        <dbReference type="Ensembl" id="ENSAPEP00000013548.1"/>
    </source>
</evidence>
<dbReference type="Pfam" id="PF17095">
    <property type="entry name" value="CAMSAP_CC1"/>
    <property type="match status" value="1"/>
</dbReference>
<dbReference type="GeneTree" id="ENSGT00980000198723"/>
<dbReference type="STRING" id="161767.ENSAPEP00000013548"/>
<name>A0A3P8SM98_AMPPE</name>
<dbReference type="GO" id="GO:0005516">
    <property type="term" value="F:calmodulin binding"/>
    <property type="evidence" value="ECO:0007669"/>
    <property type="project" value="InterPro"/>
</dbReference>
<dbReference type="GO" id="GO:0007026">
    <property type="term" value="P:negative regulation of microtubule depolymerization"/>
    <property type="evidence" value="ECO:0007669"/>
    <property type="project" value="TreeGrafter"/>
</dbReference>
<dbReference type="GO" id="GO:0031122">
    <property type="term" value="P:cytoplasmic microtubule organization"/>
    <property type="evidence" value="ECO:0007669"/>
    <property type="project" value="TreeGrafter"/>
</dbReference>
<dbReference type="Ensembl" id="ENSAPET00000013909.1">
    <property type="protein sequence ID" value="ENSAPEP00000013548.1"/>
    <property type="gene ID" value="ENSAPEG00000009654.1"/>
</dbReference>
<reference evidence="1" key="2">
    <citation type="submission" date="2025-08" db="UniProtKB">
        <authorList>
            <consortium name="Ensembl"/>
        </authorList>
    </citation>
    <scope>IDENTIFICATION</scope>
</reference>
<dbReference type="GO" id="GO:0031175">
    <property type="term" value="P:neuron projection development"/>
    <property type="evidence" value="ECO:0007669"/>
    <property type="project" value="InterPro"/>
</dbReference>
<reference evidence="1" key="3">
    <citation type="submission" date="2025-09" db="UniProtKB">
        <authorList>
            <consortium name="Ensembl"/>
        </authorList>
    </citation>
    <scope>IDENTIFICATION</scope>
</reference>
<dbReference type="InterPro" id="IPR032940">
    <property type="entry name" value="CAMSAP"/>
</dbReference>
<sequence>MLGARLEEKRKSIEAQKRRIEAIFAKHRQRLGKTAFLQLKREQGEAEQMIVCLCGCRRRYTVKERWPSAKLCCWKDSRREPRS</sequence>
<dbReference type="GO" id="GO:0036449">
    <property type="term" value="C:microtubule minus-end"/>
    <property type="evidence" value="ECO:0007669"/>
    <property type="project" value="TreeGrafter"/>
</dbReference>
<dbReference type="GO" id="GO:0051011">
    <property type="term" value="F:microtubule minus-end binding"/>
    <property type="evidence" value="ECO:0007669"/>
    <property type="project" value="TreeGrafter"/>
</dbReference>
<dbReference type="AlphaFoldDB" id="A0A3P8SM98"/>
<dbReference type="GO" id="GO:0030507">
    <property type="term" value="F:spectrin binding"/>
    <property type="evidence" value="ECO:0007669"/>
    <property type="project" value="InterPro"/>
</dbReference>
<dbReference type="PANTHER" id="PTHR21595:SF2">
    <property type="entry name" value="CALMODULIN-REGULATED SPECTRIN-ASSOCIATED PROTEIN 3"/>
    <property type="match status" value="1"/>
</dbReference>
<reference evidence="1 2" key="1">
    <citation type="submission" date="2018-03" db="EMBL/GenBank/DDBJ databases">
        <title>Finding Nemo's genes: A chromosome-scale reference assembly of the genome of the orange clownfish Amphiprion percula.</title>
        <authorList>
            <person name="Lehmann R."/>
        </authorList>
    </citation>
    <scope>NUCLEOTIDE SEQUENCE</scope>
</reference>
<proteinExistence type="predicted"/>
<organism evidence="1 2">
    <name type="scientific">Amphiprion percula</name>
    <name type="common">Orange clownfish</name>
    <name type="synonym">Lutjanus percula</name>
    <dbReference type="NCBI Taxonomy" id="161767"/>
    <lineage>
        <taxon>Eukaryota</taxon>
        <taxon>Metazoa</taxon>
        <taxon>Chordata</taxon>
        <taxon>Craniata</taxon>
        <taxon>Vertebrata</taxon>
        <taxon>Euteleostomi</taxon>
        <taxon>Actinopterygii</taxon>
        <taxon>Neopterygii</taxon>
        <taxon>Teleostei</taxon>
        <taxon>Neoteleostei</taxon>
        <taxon>Acanthomorphata</taxon>
        <taxon>Ovalentaria</taxon>
        <taxon>Pomacentridae</taxon>
        <taxon>Amphiprion</taxon>
    </lineage>
</organism>
<keyword evidence="2" id="KW-1185">Reference proteome</keyword>
<evidence type="ECO:0000313" key="2">
    <source>
        <dbReference type="Proteomes" id="UP000265080"/>
    </source>
</evidence>